<dbReference type="EC" id="2.4.1.-" evidence="4"/>
<keyword evidence="6" id="KW-1185">Reference proteome</keyword>
<dbReference type="Gene3D" id="3.40.50.2000">
    <property type="entry name" value="Glycogen Phosphorylase B"/>
    <property type="match status" value="2"/>
</dbReference>
<evidence type="ECO:0000256" key="1">
    <source>
        <dbReference type="ARBA" id="ARBA00009995"/>
    </source>
</evidence>
<evidence type="ECO:0000256" key="3">
    <source>
        <dbReference type="RuleBase" id="RU003718"/>
    </source>
</evidence>
<accession>A0ABR0DIQ0</accession>
<dbReference type="PANTHER" id="PTHR11926">
    <property type="entry name" value="GLUCOSYL/GLUCURONOSYL TRANSFERASES"/>
    <property type="match status" value="1"/>
</dbReference>
<dbReference type="Proteomes" id="UP001291926">
    <property type="component" value="Unassembled WGS sequence"/>
</dbReference>
<evidence type="ECO:0000313" key="6">
    <source>
        <dbReference type="Proteomes" id="UP001291926"/>
    </source>
</evidence>
<reference evidence="5 6" key="1">
    <citation type="journal article" date="2023" name="bioRxiv">
        <title>Genome report: Whole genome sequence and annotation of Penstemon davidsonii.</title>
        <authorList>
            <person name="Ostevik K.L."/>
            <person name="Alabady M."/>
            <person name="Zhang M."/>
            <person name="Rausher M.D."/>
        </authorList>
    </citation>
    <scope>NUCLEOTIDE SEQUENCE [LARGE SCALE GENOMIC DNA]</scope>
    <source>
        <strain evidence="5">DNT005</strain>
        <tissue evidence="5">Whole leaf</tissue>
    </source>
</reference>
<dbReference type="EMBL" id="JAYDYQ010001088">
    <property type="protein sequence ID" value="KAK4489092.1"/>
    <property type="molecule type" value="Genomic_DNA"/>
</dbReference>
<protein>
    <recommendedName>
        <fullName evidence="4">Glycosyltransferase</fullName>
        <ecNumber evidence="4">2.4.1.-</ecNumber>
    </recommendedName>
</protein>
<dbReference type="PANTHER" id="PTHR11926:SF1560">
    <property type="entry name" value="UDP-GLYCOSYLTRANSFERASE 74E1-RELATED"/>
    <property type="match status" value="1"/>
</dbReference>
<keyword evidence="2 3" id="KW-0808">Transferase</keyword>
<evidence type="ECO:0000256" key="2">
    <source>
        <dbReference type="ARBA" id="ARBA00022679"/>
    </source>
</evidence>
<dbReference type="InterPro" id="IPR002213">
    <property type="entry name" value="UDP_glucos_trans"/>
</dbReference>
<organism evidence="5 6">
    <name type="scientific">Penstemon davidsonii</name>
    <dbReference type="NCBI Taxonomy" id="160366"/>
    <lineage>
        <taxon>Eukaryota</taxon>
        <taxon>Viridiplantae</taxon>
        <taxon>Streptophyta</taxon>
        <taxon>Embryophyta</taxon>
        <taxon>Tracheophyta</taxon>
        <taxon>Spermatophyta</taxon>
        <taxon>Magnoliopsida</taxon>
        <taxon>eudicotyledons</taxon>
        <taxon>Gunneridae</taxon>
        <taxon>Pentapetalae</taxon>
        <taxon>asterids</taxon>
        <taxon>lamiids</taxon>
        <taxon>Lamiales</taxon>
        <taxon>Plantaginaceae</taxon>
        <taxon>Cheloneae</taxon>
        <taxon>Penstemon</taxon>
    </lineage>
</organism>
<comment type="similarity">
    <text evidence="1 3">Belongs to the UDP-glycosyltransferase family.</text>
</comment>
<evidence type="ECO:0000256" key="4">
    <source>
        <dbReference type="RuleBase" id="RU362057"/>
    </source>
</evidence>
<proteinExistence type="inferred from homology"/>
<comment type="caution">
    <text evidence="5">The sequence shown here is derived from an EMBL/GenBank/DDBJ whole genome shotgun (WGS) entry which is preliminary data.</text>
</comment>
<keyword evidence="3" id="KW-0328">Glycosyltransferase</keyword>
<dbReference type="InterPro" id="IPR035595">
    <property type="entry name" value="UDP_glycos_trans_CS"/>
</dbReference>
<dbReference type="PROSITE" id="PS00375">
    <property type="entry name" value="UDPGT"/>
    <property type="match status" value="1"/>
</dbReference>
<gene>
    <name evidence="5" type="ORF">RD792_004886</name>
</gene>
<name>A0ABR0DIQ0_9LAMI</name>
<dbReference type="SUPFAM" id="SSF53756">
    <property type="entry name" value="UDP-Glycosyltransferase/glycogen phosphorylase"/>
    <property type="match status" value="1"/>
</dbReference>
<dbReference type="Pfam" id="PF00201">
    <property type="entry name" value="UDPGT"/>
    <property type="match status" value="1"/>
</dbReference>
<evidence type="ECO:0000313" key="5">
    <source>
        <dbReference type="EMBL" id="KAK4489092.1"/>
    </source>
</evidence>
<dbReference type="CDD" id="cd03784">
    <property type="entry name" value="GT1_Gtf-like"/>
    <property type="match status" value="1"/>
</dbReference>
<sequence length="429" mass="48732">MDREQVSNPKPHVLVIPFIIQGHINPMLQFSKFLALKSSLKITFILTSTTTKIAKIPNDKSIRIKFISDVPEEDIQEPNNNSPETFFKNFKPTVSKNLIELINEEKDAKVIVYDSVMPWVLDIAHEKGLLGAAFFTHSCSVSALHYHLKQGTLKHPFEPSSEISLPFMPSLDIKDFPSYPSDGIFMDPLKFHVDQFSNIEKVDWIFFNTFEKLETEIAKWMFSQWPIKTIGPTCLLPKTSTSQVQIEPNNKDCIKWLDSKDVGSVVYVSFGSLVSLKQEQMEELGQGLIMSKCNFLWVVRAKEKIPQNFTSLASNKGLIVKWCPQVEVLSHRAIACFMTHCGWNSTLEALSYGVPLIGMAQWSDQPTNCKFVWREEIVECVKEIVHGEKGKVLGRNAQFWKNLAKEAVGHDGGTSIKNIQDFTSQLLYK</sequence>